<dbReference type="Proteomes" id="UP001212602">
    <property type="component" value="Unassembled WGS sequence"/>
</dbReference>
<sequence>MSTNFSPLSRTQSIEQPDYPALESLHRAGDDLPRYQRWVSKLFSDAASRVNAKKILDFGCGTGILSAYYQAATAIQPVGLEIDHRLRACAQARGFEIYGQLAQIKTEFDFIFSSNVLEHIEDDGRALADLREVLKPGGYLALFLPAFPFLWSSMDSRVGHFRRYRANPLCQMLADQGFEIEQCRYYDSMGFFATMAYKLLPSSSGEPSAVALRIFDKFIFPISQITDKFLGSLFGKNVFVLAKKI</sequence>
<proteinExistence type="predicted"/>
<keyword evidence="1" id="KW-0808">Transferase</keyword>
<accession>A0AAE3NCI5</accession>
<comment type="caution">
    <text evidence="1">The sequence shown here is derived from an EMBL/GenBank/DDBJ whole genome shotgun (WGS) entry which is preliminary data.</text>
</comment>
<name>A0AAE3NCI5_9BURK</name>
<dbReference type="Pfam" id="PF13489">
    <property type="entry name" value="Methyltransf_23"/>
    <property type="match status" value="1"/>
</dbReference>
<evidence type="ECO:0000313" key="2">
    <source>
        <dbReference type="Proteomes" id="UP001212602"/>
    </source>
</evidence>
<organism evidence="1 2">
    <name type="scientific">Xenophilus arseniciresistens</name>
    <dbReference type="NCBI Taxonomy" id="1283306"/>
    <lineage>
        <taxon>Bacteria</taxon>
        <taxon>Pseudomonadati</taxon>
        <taxon>Pseudomonadota</taxon>
        <taxon>Betaproteobacteria</taxon>
        <taxon>Burkholderiales</taxon>
        <taxon>Comamonadaceae</taxon>
        <taxon>Xenophilus</taxon>
    </lineage>
</organism>
<keyword evidence="1" id="KW-0489">Methyltransferase</keyword>
<dbReference type="GO" id="GO:0032259">
    <property type="term" value="P:methylation"/>
    <property type="evidence" value="ECO:0007669"/>
    <property type="project" value="UniProtKB-KW"/>
</dbReference>
<dbReference type="CDD" id="cd02440">
    <property type="entry name" value="AdoMet_MTases"/>
    <property type="match status" value="1"/>
</dbReference>
<dbReference type="EMBL" id="JAQIPB010000012">
    <property type="protein sequence ID" value="MDA7418898.1"/>
    <property type="molecule type" value="Genomic_DNA"/>
</dbReference>
<protein>
    <submittedName>
        <fullName evidence="1">Class I SAM-dependent methyltransferase</fullName>
    </submittedName>
</protein>
<dbReference type="RefSeq" id="WP_271430099.1">
    <property type="nucleotide sequence ID" value="NZ_JAQIPB010000012.1"/>
</dbReference>
<dbReference type="PANTHER" id="PTHR43861">
    <property type="entry name" value="TRANS-ACONITATE 2-METHYLTRANSFERASE-RELATED"/>
    <property type="match status" value="1"/>
</dbReference>
<dbReference type="GO" id="GO:0008168">
    <property type="term" value="F:methyltransferase activity"/>
    <property type="evidence" value="ECO:0007669"/>
    <property type="project" value="UniProtKB-KW"/>
</dbReference>
<keyword evidence="2" id="KW-1185">Reference proteome</keyword>
<gene>
    <name evidence="1" type="ORF">PGB34_21215</name>
</gene>
<dbReference type="PANTHER" id="PTHR43861:SF1">
    <property type="entry name" value="TRANS-ACONITATE 2-METHYLTRANSFERASE"/>
    <property type="match status" value="1"/>
</dbReference>
<dbReference type="Gene3D" id="3.40.50.150">
    <property type="entry name" value="Vaccinia Virus protein VP39"/>
    <property type="match status" value="1"/>
</dbReference>
<dbReference type="SUPFAM" id="SSF53335">
    <property type="entry name" value="S-adenosyl-L-methionine-dependent methyltransferases"/>
    <property type="match status" value="1"/>
</dbReference>
<evidence type="ECO:0000313" key="1">
    <source>
        <dbReference type="EMBL" id="MDA7418898.1"/>
    </source>
</evidence>
<dbReference type="InterPro" id="IPR029063">
    <property type="entry name" value="SAM-dependent_MTases_sf"/>
</dbReference>
<dbReference type="AlphaFoldDB" id="A0AAE3NCI5"/>
<reference evidence="1" key="1">
    <citation type="submission" date="2023-01" db="EMBL/GenBank/DDBJ databases">
        <title>Xenophilus mangrovi sp. nov., isolated from soil of Mangrove nature reserve.</title>
        <authorList>
            <person name="Xu S."/>
            <person name="Liu Z."/>
            <person name="Xu Y."/>
        </authorList>
    </citation>
    <scope>NUCLEOTIDE SEQUENCE</scope>
    <source>
        <strain evidence="1">YW8</strain>
    </source>
</reference>